<proteinExistence type="predicted"/>
<feature type="compositionally biased region" description="Basic and acidic residues" evidence="1">
    <location>
        <begin position="1"/>
        <end position="22"/>
    </location>
</feature>
<name>A0A150J026_9EURY</name>
<evidence type="ECO:0000313" key="2">
    <source>
        <dbReference type="EMBL" id="KYC50488.1"/>
    </source>
</evidence>
<feature type="region of interest" description="Disordered" evidence="1">
    <location>
        <begin position="1"/>
        <end position="25"/>
    </location>
</feature>
<comment type="caution">
    <text evidence="2">The sequence shown here is derived from an EMBL/GenBank/DDBJ whole genome shotgun (WGS) entry which is preliminary data.</text>
</comment>
<dbReference type="EMBL" id="LNGC01000072">
    <property type="protein sequence ID" value="KYC50488.1"/>
    <property type="molecule type" value="Genomic_DNA"/>
</dbReference>
<sequence>MGHKRSISERVQRHRNNGNDKQTKKRKLIKELRQEAIGIAYNQYGDYINQHQTGKGTTYFSHKPCEKVEDEYREIENEYRTLKLGLPPHLRNDKSKTVTLEE</sequence>
<accession>A0A150J026</accession>
<dbReference type="Proteomes" id="UP000075398">
    <property type="component" value="Unassembled WGS sequence"/>
</dbReference>
<dbReference type="AlphaFoldDB" id="A0A150J026"/>
<organism evidence="2 3">
    <name type="scientific">Candidatus Methanofastidiosum methylothiophilum</name>
    <dbReference type="NCBI Taxonomy" id="1705564"/>
    <lineage>
        <taxon>Archaea</taxon>
        <taxon>Methanobacteriati</taxon>
        <taxon>Methanobacteriota</taxon>
        <taxon>Stenosarchaea group</taxon>
        <taxon>Candidatus Methanofastidiosia</taxon>
        <taxon>Candidatus Methanofastidiosales</taxon>
        <taxon>Candidatus Methanofastidiosaceae</taxon>
        <taxon>Candidatus Methanofastidiosum</taxon>
    </lineage>
</organism>
<evidence type="ECO:0000313" key="3">
    <source>
        <dbReference type="Proteomes" id="UP000075398"/>
    </source>
</evidence>
<protein>
    <submittedName>
        <fullName evidence="2">Uncharacterized protein</fullName>
    </submittedName>
</protein>
<reference evidence="2 3" key="1">
    <citation type="journal article" date="2016" name="ISME J.">
        <title>Chasing the elusive Euryarchaeota class WSA2: genomes reveal a uniquely fastidious methyl-reducing methanogen.</title>
        <authorList>
            <person name="Nobu M.K."/>
            <person name="Narihiro T."/>
            <person name="Kuroda K."/>
            <person name="Mei R."/>
            <person name="Liu W.T."/>
        </authorList>
    </citation>
    <scope>NUCLEOTIDE SEQUENCE [LARGE SCALE GENOMIC DNA]</scope>
    <source>
        <strain evidence="2">U1lsi0528_Bin055</strain>
    </source>
</reference>
<gene>
    <name evidence="2" type="ORF">AMQ22_01450</name>
</gene>
<evidence type="ECO:0000256" key="1">
    <source>
        <dbReference type="SAM" id="MobiDB-lite"/>
    </source>
</evidence>